<gene>
    <name evidence="1" type="ORF">GCM10009789_41360</name>
</gene>
<name>A0ABN2DQ94_9ACTN</name>
<evidence type="ECO:0008006" key="3">
    <source>
        <dbReference type="Google" id="ProtNLM"/>
    </source>
</evidence>
<accession>A0ABN2DQ94</accession>
<dbReference type="RefSeq" id="WP_344216258.1">
    <property type="nucleotide sequence ID" value="NZ_BAAAOS010000025.1"/>
</dbReference>
<comment type="caution">
    <text evidence="1">The sequence shown here is derived from an EMBL/GenBank/DDBJ whole genome shotgun (WGS) entry which is preliminary data.</text>
</comment>
<protein>
    <recommendedName>
        <fullName evidence="3">Conjugal transfer protein TraB</fullName>
    </recommendedName>
</protein>
<reference evidence="1 2" key="1">
    <citation type="journal article" date="2019" name="Int. J. Syst. Evol. Microbiol.">
        <title>The Global Catalogue of Microorganisms (GCM) 10K type strain sequencing project: providing services to taxonomists for standard genome sequencing and annotation.</title>
        <authorList>
            <consortium name="The Broad Institute Genomics Platform"/>
            <consortium name="The Broad Institute Genome Sequencing Center for Infectious Disease"/>
            <person name="Wu L."/>
            <person name="Ma J."/>
        </authorList>
    </citation>
    <scope>NUCLEOTIDE SEQUENCE [LARGE SCALE GENOMIC DNA]</scope>
    <source>
        <strain evidence="1 2">JCM 14969</strain>
    </source>
</reference>
<sequence>MQIIENSIVGTRSAVLRVRRRGSGLEFVIFPMLHVAMPSFYAEVTRRLRECDLIVVEGVDGESVAGSLLTMTYQVIPLDTDSGLVEDNIPYADLGIPLITPDLTGEEFDQGVQQLSLKTRVLMFGVAPIAAAAMNLFNARERLLLSRDIEVNDLPTAAEELESDEMGSFRGLLLGRRDELVVAALTDLVDERSTEDLQVAVVYGAAHVPGILTGLGKLDYRVVGADWITVVAA</sequence>
<dbReference type="Proteomes" id="UP001500393">
    <property type="component" value="Unassembled WGS sequence"/>
</dbReference>
<organism evidence="1 2">
    <name type="scientific">Kribbella sancticallisti</name>
    <dbReference type="NCBI Taxonomy" id="460087"/>
    <lineage>
        <taxon>Bacteria</taxon>
        <taxon>Bacillati</taxon>
        <taxon>Actinomycetota</taxon>
        <taxon>Actinomycetes</taxon>
        <taxon>Propionibacteriales</taxon>
        <taxon>Kribbellaceae</taxon>
        <taxon>Kribbella</taxon>
    </lineage>
</organism>
<proteinExistence type="predicted"/>
<evidence type="ECO:0000313" key="1">
    <source>
        <dbReference type="EMBL" id="GAA1583273.1"/>
    </source>
</evidence>
<keyword evidence="2" id="KW-1185">Reference proteome</keyword>
<evidence type="ECO:0000313" key="2">
    <source>
        <dbReference type="Proteomes" id="UP001500393"/>
    </source>
</evidence>
<dbReference type="EMBL" id="BAAAOS010000025">
    <property type="protein sequence ID" value="GAA1583273.1"/>
    <property type="molecule type" value="Genomic_DNA"/>
</dbReference>